<dbReference type="AlphaFoldDB" id="A0AAV7H608"/>
<evidence type="ECO:0000313" key="1">
    <source>
        <dbReference type="EMBL" id="KAH0464551.1"/>
    </source>
</evidence>
<comment type="caution">
    <text evidence="1">The sequence shown here is derived from an EMBL/GenBank/DDBJ whole genome shotgun (WGS) entry which is preliminary data.</text>
</comment>
<organism evidence="1 2">
    <name type="scientific">Dendrobium chrysotoxum</name>
    <name type="common">Orchid</name>
    <dbReference type="NCBI Taxonomy" id="161865"/>
    <lineage>
        <taxon>Eukaryota</taxon>
        <taxon>Viridiplantae</taxon>
        <taxon>Streptophyta</taxon>
        <taxon>Embryophyta</taxon>
        <taxon>Tracheophyta</taxon>
        <taxon>Spermatophyta</taxon>
        <taxon>Magnoliopsida</taxon>
        <taxon>Liliopsida</taxon>
        <taxon>Asparagales</taxon>
        <taxon>Orchidaceae</taxon>
        <taxon>Epidendroideae</taxon>
        <taxon>Malaxideae</taxon>
        <taxon>Dendrobiinae</taxon>
        <taxon>Dendrobium</taxon>
    </lineage>
</organism>
<evidence type="ECO:0000313" key="2">
    <source>
        <dbReference type="Proteomes" id="UP000775213"/>
    </source>
</evidence>
<keyword evidence="2" id="KW-1185">Reference proteome</keyword>
<protein>
    <recommendedName>
        <fullName evidence="3">ASCH domain-containing protein</fullName>
    </recommendedName>
</protein>
<gene>
    <name evidence="1" type="ORF">IEQ34_007337</name>
</gene>
<sequence>MKFLQHPLPLLLLHIIDGTKTLELRLTEMPISPSKYQIAGFEPGNLPEDGEGPAVAARGFHKVHELRLKVSDGGA</sequence>
<dbReference type="EMBL" id="JAGFBR010000007">
    <property type="protein sequence ID" value="KAH0464551.1"/>
    <property type="molecule type" value="Genomic_DNA"/>
</dbReference>
<reference evidence="1 2" key="1">
    <citation type="journal article" date="2021" name="Hortic Res">
        <title>Chromosome-scale assembly of the Dendrobium chrysotoxum genome enhances the understanding of orchid evolution.</title>
        <authorList>
            <person name="Zhang Y."/>
            <person name="Zhang G.Q."/>
            <person name="Zhang D."/>
            <person name="Liu X.D."/>
            <person name="Xu X.Y."/>
            <person name="Sun W.H."/>
            <person name="Yu X."/>
            <person name="Zhu X."/>
            <person name="Wang Z.W."/>
            <person name="Zhao X."/>
            <person name="Zhong W.Y."/>
            <person name="Chen H."/>
            <person name="Yin W.L."/>
            <person name="Huang T."/>
            <person name="Niu S.C."/>
            <person name="Liu Z.J."/>
        </authorList>
    </citation>
    <scope>NUCLEOTIDE SEQUENCE [LARGE SCALE GENOMIC DNA]</scope>
    <source>
        <strain evidence="1">Lindl</strain>
    </source>
</reference>
<accession>A0AAV7H608</accession>
<dbReference type="Proteomes" id="UP000775213">
    <property type="component" value="Unassembled WGS sequence"/>
</dbReference>
<evidence type="ECO:0008006" key="3">
    <source>
        <dbReference type="Google" id="ProtNLM"/>
    </source>
</evidence>
<proteinExistence type="predicted"/>
<name>A0AAV7H608_DENCH</name>